<feature type="transmembrane region" description="Helical" evidence="1">
    <location>
        <begin position="6"/>
        <end position="29"/>
    </location>
</feature>
<organism evidence="2 3">
    <name type="scientific">Tumebacillus lacus</name>
    <dbReference type="NCBI Taxonomy" id="2995335"/>
    <lineage>
        <taxon>Bacteria</taxon>
        <taxon>Bacillati</taxon>
        <taxon>Bacillota</taxon>
        <taxon>Bacilli</taxon>
        <taxon>Bacillales</taxon>
        <taxon>Alicyclobacillaceae</taxon>
        <taxon>Tumebacillus</taxon>
    </lineage>
</organism>
<keyword evidence="1" id="KW-0472">Membrane</keyword>
<proteinExistence type="predicted"/>
<keyword evidence="1" id="KW-0812">Transmembrane</keyword>
<evidence type="ECO:0000313" key="3">
    <source>
        <dbReference type="Proteomes" id="UP001208017"/>
    </source>
</evidence>
<comment type="caution">
    <text evidence="2">The sequence shown here is derived from an EMBL/GenBank/DDBJ whole genome shotgun (WGS) entry which is preliminary data.</text>
</comment>
<name>A0ABT3X5D3_9BACL</name>
<keyword evidence="1" id="KW-1133">Transmembrane helix</keyword>
<accession>A0ABT3X5D3</accession>
<dbReference type="Proteomes" id="UP001208017">
    <property type="component" value="Unassembled WGS sequence"/>
</dbReference>
<dbReference type="EMBL" id="JAPMLT010000007">
    <property type="protein sequence ID" value="MCX7570790.1"/>
    <property type="molecule type" value="Genomic_DNA"/>
</dbReference>
<reference evidence="2 3" key="1">
    <citation type="submission" date="2022-11" db="EMBL/GenBank/DDBJ databases">
        <title>Study of microbial diversity in lake waters.</title>
        <authorList>
            <person name="Zhang J."/>
        </authorList>
    </citation>
    <scope>NUCLEOTIDE SEQUENCE [LARGE SCALE GENOMIC DNA]</scope>
    <source>
        <strain evidence="2 3">DT12</strain>
    </source>
</reference>
<evidence type="ECO:0000256" key="1">
    <source>
        <dbReference type="SAM" id="Phobius"/>
    </source>
</evidence>
<keyword evidence="3" id="KW-1185">Reference proteome</keyword>
<dbReference type="RefSeq" id="WP_267152043.1">
    <property type="nucleotide sequence ID" value="NZ_JAPMLT010000007.1"/>
</dbReference>
<gene>
    <name evidence="2" type="ORF">OS242_12555</name>
</gene>
<evidence type="ECO:0000313" key="2">
    <source>
        <dbReference type="EMBL" id="MCX7570790.1"/>
    </source>
</evidence>
<protein>
    <submittedName>
        <fullName evidence="2">Uncharacterized protein</fullName>
    </submittedName>
</protein>
<sequence length="71" mass="8264">MWAVYVTLVGGLILFFYLDIKLAAMWEYFSVRAYTMSIQAGGKQSGWAHDESTFVTHDGPMQRKRRIMRND</sequence>